<feature type="transmembrane region" description="Helical" evidence="2">
    <location>
        <begin position="163"/>
        <end position="184"/>
    </location>
</feature>
<reference evidence="3" key="1">
    <citation type="journal article" date="2020" name="Stud. Mycol.">
        <title>101 Dothideomycetes genomes: a test case for predicting lifestyles and emergence of pathogens.</title>
        <authorList>
            <person name="Haridas S."/>
            <person name="Albert R."/>
            <person name="Binder M."/>
            <person name="Bloem J."/>
            <person name="Labutti K."/>
            <person name="Salamov A."/>
            <person name="Andreopoulos B."/>
            <person name="Baker S."/>
            <person name="Barry K."/>
            <person name="Bills G."/>
            <person name="Bluhm B."/>
            <person name="Cannon C."/>
            <person name="Castanera R."/>
            <person name="Culley D."/>
            <person name="Daum C."/>
            <person name="Ezra D."/>
            <person name="Gonzalez J."/>
            <person name="Henrissat B."/>
            <person name="Kuo A."/>
            <person name="Liang C."/>
            <person name="Lipzen A."/>
            <person name="Lutzoni F."/>
            <person name="Magnuson J."/>
            <person name="Mondo S."/>
            <person name="Nolan M."/>
            <person name="Ohm R."/>
            <person name="Pangilinan J."/>
            <person name="Park H.-J."/>
            <person name="Ramirez L."/>
            <person name="Alfaro M."/>
            <person name="Sun H."/>
            <person name="Tritt A."/>
            <person name="Yoshinaga Y."/>
            <person name="Zwiers L.-H."/>
            <person name="Turgeon B."/>
            <person name="Goodwin S."/>
            <person name="Spatafora J."/>
            <person name="Crous P."/>
            <person name="Grigoriev I."/>
        </authorList>
    </citation>
    <scope>NUCLEOTIDE SEQUENCE</scope>
    <source>
        <strain evidence="3">CBS 121410</strain>
    </source>
</reference>
<keyword evidence="2" id="KW-0472">Membrane</keyword>
<proteinExistence type="predicted"/>
<protein>
    <submittedName>
        <fullName evidence="3">Uncharacterized protein</fullName>
    </submittedName>
</protein>
<organism evidence="3 4">
    <name type="scientific">Saccharata proteae CBS 121410</name>
    <dbReference type="NCBI Taxonomy" id="1314787"/>
    <lineage>
        <taxon>Eukaryota</taxon>
        <taxon>Fungi</taxon>
        <taxon>Dikarya</taxon>
        <taxon>Ascomycota</taxon>
        <taxon>Pezizomycotina</taxon>
        <taxon>Dothideomycetes</taxon>
        <taxon>Dothideomycetes incertae sedis</taxon>
        <taxon>Botryosphaeriales</taxon>
        <taxon>Saccharataceae</taxon>
        <taxon>Saccharata</taxon>
    </lineage>
</organism>
<feature type="region of interest" description="Disordered" evidence="1">
    <location>
        <begin position="212"/>
        <end position="246"/>
    </location>
</feature>
<feature type="region of interest" description="Disordered" evidence="1">
    <location>
        <begin position="1"/>
        <end position="44"/>
    </location>
</feature>
<name>A0A6A5YAW4_9PEZI</name>
<evidence type="ECO:0000256" key="1">
    <source>
        <dbReference type="SAM" id="MobiDB-lite"/>
    </source>
</evidence>
<feature type="region of interest" description="Disordered" evidence="1">
    <location>
        <begin position="258"/>
        <end position="392"/>
    </location>
</feature>
<sequence>MVLEEAAAAPADSFADSPSPSDSDPYASPQDSSSGATQNGPLTIRFDEMPKPIPILGPLMGYTGRHQVRRVTQFLGQTQNKLHRPMTHDEVNMLAYYISKMNSWTSYGAAAGAIAGSYRCYQTRASFAFPFYNPWNSTFDPNFLGPLRGQQARLAYHMMRFPIWYLFGIWAGEFLGQIVATVVVTRQSRADPKSQQLMEELGVAKSIRQKAYNQQRAGEAKNKQDASDGQDDMSPAVQGPGVTDTDVLSDDQARIQEFRQQAGPSRGATENRANTFDMSRVTSQQASYDDASPTGGSGPMDSAYGTGGGSSWDRLRQQASAGREQSARSSAGGFGRPVQKEQSSGSTMGDSFSFSSSDEERQLAKTEAKRDFDARVDKERNGGDFEDSGKKW</sequence>
<keyword evidence="2" id="KW-0812">Transmembrane</keyword>
<evidence type="ECO:0000256" key="2">
    <source>
        <dbReference type="SAM" id="Phobius"/>
    </source>
</evidence>
<dbReference type="AlphaFoldDB" id="A0A6A5YAW4"/>
<feature type="compositionally biased region" description="Basic and acidic residues" evidence="1">
    <location>
        <begin position="358"/>
        <end position="392"/>
    </location>
</feature>
<feature type="compositionally biased region" description="Low complexity" evidence="1">
    <location>
        <begin position="343"/>
        <end position="356"/>
    </location>
</feature>
<dbReference type="EMBL" id="ML978715">
    <property type="protein sequence ID" value="KAF2089015.1"/>
    <property type="molecule type" value="Genomic_DNA"/>
</dbReference>
<dbReference type="Proteomes" id="UP000799776">
    <property type="component" value="Unassembled WGS sequence"/>
</dbReference>
<evidence type="ECO:0000313" key="3">
    <source>
        <dbReference type="EMBL" id="KAF2089015.1"/>
    </source>
</evidence>
<evidence type="ECO:0000313" key="4">
    <source>
        <dbReference type="Proteomes" id="UP000799776"/>
    </source>
</evidence>
<gene>
    <name evidence="3" type="ORF">K490DRAFT_38424</name>
</gene>
<dbReference type="OrthoDB" id="4204700at2759"/>
<feature type="compositionally biased region" description="Polar residues" evidence="1">
    <location>
        <begin position="271"/>
        <end position="287"/>
    </location>
</feature>
<accession>A0A6A5YAW4</accession>
<keyword evidence="2" id="KW-1133">Transmembrane helix</keyword>
<feature type="compositionally biased region" description="Low complexity" evidence="1">
    <location>
        <begin position="1"/>
        <end position="34"/>
    </location>
</feature>
<keyword evidence="4" id="KW-1185">Reference proteome</keyword>